<feature type="compositionally biased region" description="Basic and acidic residues" evidence="1">
    <location>
        <begin position="397"/>
        <end position="408"/>
    </location>
</feature>
<feature type="region of interest" description="Disordered" evidence="1">
    <location>
        <begin position="357"/>
        <end position="421"/>
    </location>
</feature>
<dbReference type="EMBL" id="CM003106">
    <property type="protein sequence ID" value="KUI73047.1"/>
    <property type="molecule type" value="Genomic_DNA"/>
</dbReference>
<protein>
    <submittedName>
        <fullName evidence="2">Uncharacterized protein</fullName>
    </submittedName>
</protein>
<feature type="region of interest" description="Disordered" evidence="1">
    <location>
        <begin position="217"/>
        <end position="241"/>
    </location>
</feature>
<name>A0A194W9R9_CYTMA</name>
<proteinExistence type="predicted"/>
<feature type="compositionally biased region" description="Polar residues" evidence="1">
    <location>
        <begin position="1"/>
        <end position="15"/>
    </location>
</feature>
<feature type="compositionally biased region" description="Basic and acidic residues" evidence="1">
    <location>
        <begin position="19"/>
        <end position="31"/>
    </location>
</feature>
<dbReference type="Proteomes" id="UP000078559">
    <property type="component" value="Chromosome 9"/>
</dbReference>
<feature type="compositionally biased region" description="Basic residues" evidence="1">
    <location>
        <begin position="385"/>
        <end position="396"/>
    </location>
</feature>
<feature type="region of interest" description="Disordered" evidence="1">
    <location>
        <begin position="333"/>
        <end position="352"/>
    </location>
</feature>
<feature type="region of interest" description="Disordered" evidence="1">
    <location>
        <begin position="1"/>
        <end position="75"/>
    </location>
</feature>
<organism evidence="2 3">
    <name type="scientific">Cytospora mali</name>
    <name type="common">Apple Valsa canker fungus</name>
    <name type="synonym">Valsa mali</name>
    <dbReference type="NCBI Taxonomy" id="578113"/>
    <lineage>
        <taxon>Eukaryota</taxon>
        <taxon>Fungi</taxon>
        <taxon>Dikarya</taxon>
        <taxon>Ascomycota</taxon>
        <taxon>Pezizomycotina</taxon>
        <taxon>Sordariomycetes</taxon>
        <taxon>Sordariomycetidae</taxon>
        <taxon>Diaporthales</taxon>
        <taxon>Cytosporaceae</taxon>
        <taxon>Cytospora</taxon>
    </lineage>
</organism>
<dbReference type="AlphaFoldDB" id="A0A194W9R9"/>
<accession>A0A194W9R9</accession>
<evidence type="ECO:0000256" key="1">
    <source>
        <dbReference type="SAM" id="MobiDB-lite"/>
    </source>
</evidence>
<evidence type="ECO:0000313" key="2">
    <source>
        <dbReference type="EMBL" id="KUI73047.1"/>
    </source>
</evidence>
<gene>
    <name evidence="2" type="ORF">VM1G_08370</name>
</gene>
<reference evidence="2" key="1">
    <citation type="submission" date="2014-12" db="EMBL/GenBank/DDBJ databases">
        <title>Genome Sequence of Valsa Canker Pathogens Uncovers a Specific Adaption of Colonization on Woody Bark.</title>
        <authorList>
            <person name="Yin Z."/>
            <person name="Liu H."/>
            <person name="Gao X."/>
            <person name="Li Z."/>
            <person name="Song N."/>
            <person name="Ke X."/>
            <person name="Dai Q."/>
            <person name="Wu Y."/>
            <person name="Sun Y."/>
            <person name="Xu J.-R."/>
            <person name="Kang Z.K."/>
            <person name="Wang L."/>
            <person name="Huang L."/>
        </authorList>
    </citation>
    <scope>NUCLEOTIDE SEQUENCE [LARGE SCALE GENOMIC DNA]</scope>
    <source>
        <strain evidence="2">03-8</strain>
    </source>
</reference>
<evidence type="ECO:0000313" key="3">
    <source>
        <dbReference type="Proteomes" id="UP000078559"/>
    </source>
</evidence>
<feature type="compositionally biased region" description="Acidic residues" evidence="1">
    <location>
        <begin position="358"/>
        <end position="381"/>
    </location>
</feature>
<sequence length="421" mass="47283">MNTSASYPRTSSQRPTMAFEKRNKKQLENQRQRQRPHPSPDTPCASAGNTVSSIPGPPSPPLSSSSSPTSLPPFVDVRPDELQALLCAAESAGIHKYRYDYEPSERLLALRMPEGAPRLFTKDGFARDKARALRSLKIAPNVEAEVKFPTGGERRPDVAFFYKGQRYPPLVVETGHSQKAVSLAGLARSYIRDTGAAIHTVVTAKFVYLTPNEHADVRRQRRQPRRVIRSQSRQRGSTEESMSYAARHSYLAHLSLYRLGKRVVHDQVFRDAQGKPTDGGLELSIADLVPWDDDGEVAAAGLGPLSRAELESLTFIVPFSELCEALTWGEEQQALEEQTPTPEFAARAGQKRVHFDDFDWSEPDEGQEEEDEHRDDGEDDEGHWPGRRSRSSKRRRMSADERPYRDRSSPLPEHLTDTNTI</sequence>
<feature type="compositionally biased region" description="Low complexity" evidence="1">
    <location>
        <begin position="62"/>
        <end position="73"/>
    </location>
</feature>
<keyword evidence="3" id="KW-1185">Reference proteome</keyword>
<dbReference type="OrthoDB" id="3485856at2759"/>
<feature type="compositionally biased region" description="Basic residues" evidence="1">
    <location>
        <begin position="219"/>
        <end position="228"/>
    </location>
</feature>